<name>A0A3M7PYF1_BRAPC</name>
<gene>
    <name evidence="1" type="ORF">BpHYR1_006182</name>
</gene>
<dbReference type="Proteomes" id="UP000276133">
    <property type="component" value="Unassembled WGS sequence"/>
</dbReference>
<comment type="caution">
    <text evidence="1">The sequence shown here is derived from an EMBL/GenBank/DDBJ whole genome shotgun (WGS) entry which is preliminary data.</text>
</comment>
<reference evidence="1 2" key="1">
    <citation type="journal article" date="2018" name="Sci. Rep.">
        <title>Genomic signatures of local adaptation to the degree of environmental predictability in rotifers.</title>
        <authorList>
            <person name="Franch-Gras L."/>
            <person name="Hahn C."/>
            <person name="Garcia-Roger E.M."/>
            <person name="Carmona M.J."/>
            <person name="Serra M."/>
            <person name="Gomez A."/>
        </authorList>
    </citation>
    <scope>NUCLEOTIDE SEQUENCE [LARGE SCALE GENOMIC DNA]</scope>
    <source>
        <strain evidence="1">HYR1</strain>
    </source>
</reference>
<protein>
    <submittedName>
        <fullName evidence="1">Uncharacterized protein</fullName>
    </submittedName>
</protein>
<proteinExistence type="predicted"/>
<evidence type="ECO:0000313" key="2">
    <source>
        <dbReference type="Proteomes" id="UP000276133"/>
    </source>
</evidence>
<evidence type="ECO:0000313" key="1">
    <source>
        <dbReference type="EMBL" id="RNA03698.1"/>
    </source>
</evidence>
<sequence>MLDTQNDKITMALFNQITVNKFRIPFFDSFKFLLNKVKHLQRILSSNRKIIHLNNYSFFFKLTEIVLSLLIPFI</sequence>
<dbReference type="AlphaFoldDB" id="A0A3M7PYF1"/>
<keyword evidence="2" id="KW-1185">Reference proteome</keyword>
<accession>A0A3M7PYF1</accession>
<dbReference type="EMBL" id="REGN01008389">
    <property type="protein sequence ID" value="RNA03698.1"/>
    <property type="molecule type" value="Genomic_DNA"/>
</dbReference>
<organism evidence="1 2">
    <name type="scientific">Brachionus plicatilis</name>
    <name type="common">Marine rotifer</name>
    <name type="synonym">Brachionus muelleri</name>
    <dbReference type="NCBI Taxonomy" id="10195"/>
    <lineage>
        <taxon>Eukaryota</taxon>
        <taxon>Metazoa</taxon>
        <taxon>Spiralia</taxon>
        <taxon>Gnathifera</taxon>
        <taxon>Rotifera</taxon>
        <taxon>Eurotatoria</taxon>
        <taxon>Monogononta</taxon>
        <taxon>Pseudotrocha</taxon>
        <taxon>Ploima</taxon>
        <taxon>Brachionidae</taxon>
        <taxon>Brachionus</taxon>
    </lineage>
</organism>